<gene>
    <name evidence="1" type="ORF">ACFPN5_21420</name>
</gene>
<name>A0ABW0L932_9BURK</name>
<dbReference type="Proteomes" id="UP001596050">
    <property type="component" value="Unassembled WGS sequence"/>
</dbReference>
<accession>A0ABW0L932</accession>
<evidence type="ECO:0000313" key="2">
    <source>
        <dbReference type="Proteomes" id="UP001596050"/>
    </source>
</evidence>
<comment type="caution">
    <text evidence="1">The sequence shown here is derived from an EMBL/GenBank/DDBJ whole genome shotgun (WGS) entry which is preliminary data.</text>
</comment>
<keyword evidence="2" id="KW-1185">Reference proteome</keyword>
<dbReference type="EMBL" id="JBHSMU010000016">
    <property type="protein sequence ID" value="MFC5462373.1"/>
    <property type="molecule type" value="Genomic_DNA"/>
</dbReference>
<organism evidence="1 2">
    <name type="scientific">Massilia niabensis</name>
    <dbReference type="NCBI Taxonomy" id="544910"/>
    <lineage>
        <taxon>Bacteria</taxon>
        <taxon>Pseudomonadati</taxon>
        <taxon>Pseudomonadota</taxon>
        <taxon>Betaproteobacteria</taxon>
        <taxon>Burkholderiales</taxon>
        <taxon>Oxalobacteraceae</taxon>
        <taxon>Telluria group</taxon>
        <taxon>Massilia</taxon>
    </lineage>
</organism>
<dbReference type="RefSeq" id="WP_379785863.1">
    <property type="nucleotide sequence ID" value="NZ_JBHSMU010000016.1"/>
</dbReference>
<proteinExistence type="predicted"/>
<reference evidence="2" key="1">
    <citation type="journal article" date="2019" name="Int. J. Syst. Evol. Microbiol.">
        <title>The Global Catalogue of Microorganisms (GCM) 10K type strain sequencing project: providing services to taxonomists for standard genome sequencing and annotation.</title>
        <authorList>
            <consortium name="The Broad Institute Genomics Platform"/>
            <consortium name="The Broad Institute Genome Sequencing Center for Infectious Disease"/>
            <person name="Wu L."/>
            <person name="Ma J."/>
        </authorList>
    </citation>
    <scope>NUCLEOTIDE SEQUENCE [LARGE SCALE GENOMIC DNA]</scope>
    <source>
        <strain evidence="2">KACC 12649</strain>
    </source>
</reference>
<evidence type="ECO:0000313" key="1">
    <source>
        <dbReference type="EMBL" id="MFC5462373.1"/>
    </source>
</evidence>
<protein>
    <submittedName>
        <fullName evidence="1">Uncharacterized protein</fullName>
    </submittedName>
</protein>
<sequence>MLERFLNTLQALRIGVAGDSLALVQASRGFQPRRSLLAEARLDPADGAAALGNGLRRLLAGMPAAGRPVAVVLADELARTWQVTPPQGAGRMADLEAAAALRFQALFGAPATGWQISADWDADRPFLAAALPAPLLATLRQSAAEHRFHLVEVVPQFVASLNGWRKLRRPNAWFAQVEGAVLTLAVFERGALAAVRTAVIPPAAGRAWLDAHIAREALLTGAAAPSLVQVCGAGGHGLARAWVGAPGAGFDCMLLDGEADAAASPAWPGAARLAATGRGA</sequence>